<evidence type="ECO:0000259" key="4">
    <source>
        <dbReference type="PROSITE" id="PS50949"/>
    </source>
</evidence>
<keyword evidence="1" id="KW-0805">Transcription regulation</keyword>
<comment type="caution">
    <text evidence="5">The sequence shown here is derived from an EMBL/GenBank/DDBJ whole genome shotgun (WGS) entry which is preliminary data.</text>
</comment>
<evidence type="ECO:0000256" key="2">
    <source>
        <dbReference type="ARBA" id="ARBA00023125"/>
    </source>
</evidence>
<dbReference type="InterPro" id="IPR036388">
    <property type="entry name" value="WH-like_DNA-bd_sf"/>
</dbReference>
<dbReference type="InterPro" id="IPR008920">
    <property type="entry name" value="TF_FadR/GntR_C"/>
</dbReference>
<evidence type="ECO:0000256" key="3">
    <source>
        <dbReference type="ARBA" id="ARBA00023163"/>
    </source>
</evidence>
<dbReference type="PANTHER" id="PTHR43537">
    <property type="entry name" value="TRANSCRIPTIONAL REGULATOR, GNTR FAMILY"/>
    <property type="match status" value="1"/>
</dbReference>
<evidence type="ECO:0000313" key="6">
    <source>
        <dbReference type="Proteomes" id="UP001595539"/>
    </source>
</evidence>
<proteinExistence type="predicted"/>
<dbReference type="Gene3D" id="1.20.120.530">
    <property type="entry name" value="GntR ligand-binding domain-like"/>
    <property type="match status" value="1"/>
</dbReference>
<dbReference type="CDD" id="cd07377">
    <property type="entry name" value="WHTH_GntR"/>
    <property type="match status" value="1"/>
</dbReference>
<feature type="domain" description="HTH gntR-type" evidence="4">
    <location>
        <begin position="1"/>
        <end position="68"/>
    </location>
</feature>
<keyword evidence="6" id="KW-1185">Reference proteome</keyword>
<accession>A0ABV7U6L8</accession>
<dbReference type="SUPFAM" id="SSF46785">
    <property type="entry name" value="Winged helix' DNA-binding domain"/>
    <property type="match status" value="1"/>
</dbReference>
<dbReference type="Proteomes" id="UP001595539">
    <property type="component" value="Unassembled WGS sequence"/>
</dbReference>
<dbReference type="SMART" id="SM00345">
    <property type="entry name" value="HTH_GNTR"/>
    <property type="match status" value="1"/>
</dbReference>
<dbReference type="PANTHER" id="PTHR43537:SF20">
    <property type="entry name" value="HTH-TYPE TRANSCRIPTIONAL REPRESSOR GLAR"/>
    <property type="match status" value="1"/>
</dbReference>
<keyword evidence="3" id="KW-0804">Transcription</keyword>
<dbReference type="EMBL" id="JBHRXY010000011">
    <property type="protein sequence ID" value="MFC3630524.1"/>
    <property type="molecule type" value="Genomic_DNA"/>
</dbReference>
<reference evidence="6" key="1">
    <citation type="journal article" date="2019" name="Int. J. Syst. Evol. Microbiol.">
        <title>The Global Catalogue of Microorganisms (GCM) 10K type strain sequencing project: providing services to taxonomists for standard genome sequencing and annotation.</title>
        <authorList>
            <consortium name="The Broad Institute Genomics Platform"/>
            <consortium name="The Broad Institute Genome Sequencing Center for Infectious Disease"/>
            <person name="Wu L."/>
            <person name="Ma J."/>
        </authorList>
    </citation>
    <scope>NUCLEOTIDE SEQUENCE [LARGE SCALE GENOMIC DNA]</scope>
    <source>
        <strain evidence="6">KCTC 42473</strain>
    </source>
</reference>
<name>A0ABV7U6L8_9RHOB</name>
<organism evidence="5 6">
    <name type="scientific">Paracoccus angustae</name>
    <dbReference type="NCBI Taxonomy" id="1671480"/>
    <lineage>
        <taxon>Bacteria</taxon>
        <taxon>Pseudomonadati</taxon>
        <taxon>Pseudomonadota</taxon>
        <taxon>Alphaproteobacteria</taxon>
        <taxon>Rhodobacterales</taxon>
        <taxon>Paracoccaceae</taxon>
        <taxon>Paracoccus</taxon>
    </lineage>
</organism>
<gene>
    <name evidence="5" type="ORF">ACFOM8_13830</name>
</gene>
<dbReference type="InterPro" id="IPR036390">
    <property type="entry name" value="WH_DNA-bd_sf"/>
</dbReference>
<dbReference type="Gene3D" id="1.10.10.10">
    <property type="entry name" value="Winged helix-like DNA-binding domain superfamily/Winged helix DNA-binding domain"/>
    <property type="match status" value="1"/>
</dbReference>
<evidence type="ECO:0000256" key="1">
    <source>
        <dbReference type="ARBA" id="ARBA00023015"/>
    </source>
</evidence>
<dbReference type="PROSITE" id="PS50949">
    <property type="entry name" value="HTH_GNTR"/>
    <property type="match status" value="1"/>
</dbReference>
<dbReference type="InterPro" id="IPR000524">
    <property type="entry name" value="Tscrpt_reg_HTH_GntR"/>
</dbReference>
<dbReference type="Pfam" id="PF00392">
    <property type="entry name" value="GntR"/>
    <property type="match status" value="1"/>
</dbReference>
<dbReference type="SUPFAM" id="SSF48008">
    <property type="entry name" value="GntR ligand-binding domain-like"/>
    <property type="match status" value="1"/>
</dbReference>
<sequence length="231" mass="25976">MSKTDQAYDALKRDILSGALLPDEPLTVATLTARYGFGWTPLRDSLSRLEGENLVTLVRNRGYRVNGASFAELRDIQHARLAIETQMLRDSIRLGDDDWQKRVLLAHRTLSRAPVLKQGMPAADYERFEVAHQAFHLALTDGGNNEWLGRFLGQIYAQVRRHQRLIVLGRAALSDPRTDAALLATLRSSSGIEHHTPLMDAALDRDENRAVELLHRHIGTFDGLDQAQPLR</sequence>
<evidence type="ECO:0000313" key="5">
    <source>
        <dbReference type="EMBL" id="MFC3630524.1"/>
    </source>
</evidence>
<dbReference type="RefSeq" id="WP_377762287.1">
    <property type="nucleotide sequence ID" value="NZ_JBHRXY010000011.1"/>
</dbReference>
<protein>
    <submittedName>
        <fullName evidence="5">GntR family transcriptional regulator</fullName>
    </submittedName>
</protein>
<keyword evidence="2" id="KW-0238">DNA-binding</keyword>
<dbReference type="SMART" id="SM00895">
    <property type="entry name" value="FCD"/>
    <property type="match status" value="1"/>
</dbReference>
<dbReference type="InterPro" id="IPR011711">
    <property type="entry name" value="GntR_C"/>
</dbReference>
<dbReference type="Pfam" id="PF07729">
    <property type="entry name" value="FCD"/>
    <property type="match status" value="1"/>
</dbReference>